<dbReference type="KEGG" id="pgri:PgNI_01645"/>
<name>A0A6P8BJ38_PYRGI</name>
<evidence type="ECO:0000313" key="3">
    <source>
        <dbReference type="RefSeq" id="XP_030987343.1"/>
    </source>
</evidence>
<feature type="compositionally biased region" description="Polar residues" evidence="1">
    <location>
        <begin position="422"/>
        <end position="433"/>
    </location>
</feature>
<dbReference type="PANTHER" id="PTHR38166">
    <property type="entry name" value="C2H2-TYPE DOMAIN-CONTAINING PROTEIN-RELATED"/>
    <property type="match status" value="1"/>
</dbReference>
<protein>
    <submittedName>
        <fullName evidence="3">Uncharacterized protein</fullName>
    </submittedName>
</protein>
<reference evidence="3" key="2">
    <citation type="submission" date="2019-10" db="EMBL/GenBank/DDBJ databases">
        <authorList>
            <consortium name="NCBI Genome Project"/>
        </authorList>
    </citation>
    <scope>NUCLEOTIDE SEQUENCE</scope>
    <source>
        <strain evidence="3">NI907</strain>
    </source>
</reference>
<evidence type="ECO:0000313" key="2">
    <source>
        <dbReference type="Proteomes" id="UP000515153"/>
    </source>
</evidence>
<feature type="compositionally biased region" description="Low complexity" evidence="1">
    <location>
        <begin position="96"/>
        <end position="110"/>
    </location>
</feature>
<dbReference type="RefSeq" id="XP_030987343.1">
    <property type="nucleotide sequence ID" value="XM_031121717.1"/>
</dbReference>
<accession>A0A6P8BJ38</accession>
<feature type="compositionally biased region" description="Low complexity" evidence="1">
    <location>
        <begin position="311"/>
        <end position="325"/>
    </location>
</feature>
<dbReference type="PANTHER" id="PTHR38166:SF1">
    <property type="entry name" value="C2H2-TYPE DOMAIN-CONTAINING PROTEIN"/>
    <property type="match status" value="1"/>
</dbReference>
<feature type="compositionally biased region" description="Polar residues" evidence="1">
    <location>
        <begin position="297"/>
        <end position="310"/>
    </location>
</feature>
<feature type="region of interest" description="Disordered" evidence="1">
    <location>
        <begin position="1"/>
        <end position="115"/>
    </location>
</feature>
<sequence>MSTQENEACFGRLLGGDGSDSRRRLNETIDHTFGANKPSEAAKRQAAGLVPDRGPATQSQMAKKGRTSEEALKGSFELQAHGNRCPSPHRTESIRSRGSSSGSTTTRSSTVPNTMSDSLWSLYTAPASPTFDDRSQCSCSNYSNMTSMNTSPNPSRKNTIDERLDDFVLEGNEVKRAKTEHYGTSAASTEMATDVLAHFPTHSRSFPLTNTYLVDRNWPELVHMEAGMDSQWKNGAPPRRPKSGFLALTPDERAADSRVGPLPKVGSTDLPLRAMKFSNPVPDPAPDEEWSQDKHTSGYSNPRSPCSSNNTPATHTPAPPSLLNTPSPPPKTEGSPILTACDSYGDAYYDVMCQAIHNIILERTPTAVLDDLEKPLEMAAVWCTEKAINLIQEKLFDISCAEKIVTDHSEGSLEDSGHGSYAPSNAASASTSQKHARAKKHGESSNRQGDDESEDDTNNGQNQEGSRIGRQDHRHLSKRDRNGFSCPFRKRNPLRFNIRDWSNCALQPYDNITLLKRHIKVCHQSEIVCPRCKKDMGSSERVDQHLMVPLQSMCELVTEAPVTNPEDGITREIDEKLCARGNGRKVDTWAVLWQTLFPNDDYTPSHEFEPPVGLEEVVNKFNSQQLELPPLGAGGPRLRARLHAVFDASYLPDVDPDHCSNLANDVCQQYINETLEACAKIPDEKSLYVDGPLRKIPSRLILTPIRPPKKSGKAASRQAEQIGAPALIPRHIPVNLVSKEPTTMTAAVNWDKSSRPSPFPGISDAPFPGLQNPVAGYLNSATPNVQNQLPSLSGSTTSSGSMTQPRALHGPDTPRFETSHAARDLAGSHAFAYQPENSVFGTQAYMLGNVQHSFNPSDSGYPNPLPATNHLRVHTSEFIQPQTNTECVIPDTLRPFKDCIDFSQASFSL</sequence>
<organism evidence="2 3">
    <name type="scientific">Pyricularia grisea</name>
    <name type="common">Crabgrass-specific blast fungus</name>
    <name type="synonym">Magnaporthe grisea</name>
    <dbReference type="NCBI Taxonomy" id="148305"/>
    <lineage>
        <taxon>Eukaryota</taxon>
        <taxon>Fungi</taxon>
        <taxon>Dikarya</taxon>
        <taxon>Ascomycota</taxon>
        <taxon>Pezizomycotina</taxon>
        <taxon>Sordariomycetes</taxon>
        <taxon>Sordariomycetidae</taxon>
        <taxon>Magnaporthales</taxon>
        <taxon>Pyriculariaceae</taxon>
        <taxon>Pyricularia</taxon>
    </lineage>
</organism>
<feature type="compositionally biased region" description="Basic and acidic residues" evidence="1">
    <location>
        <begin position="441"/>
        <end position="450"/>
    </location>
</feature>
<feature type="region of interest" description="Disordered" evidence="1">
    <location>
        <begin position="251"/>
        <end position="336"/>
    </location>
</feature>
<feature type="region of interest" description="Disordered" evidence="1">
    <location>
        <begin position="786"/>
        <end position="807"/>
    </location>
</feature>
<dbReference type="Proteomes" id="UP000515153">
    <property type="component" value="Unplaced"/>
</dbReference>
<evidence type="ECO:0000256" key="1">
    <source>
        <dbReference type="SAM" id="MobiDB-lite"/>
    </source>
</evidence>
<dbReference type="OrthoDB" id="610608at2759"/>
<dbReference type="AlphaFoldDB" id="A0A6P8BJ38"/>
<reference evidence="3" key="1">
    <citation type="journal article" date="2019" name="Mol. Biol. Evol.">
        <title>Blast fungal genomes show frequent chromosomal changes, gene gains and losses, and effector gene turnover.</title>
        <authorList>
            <person name="Gomez Luciano L.B."/>
            <person name="Jason Tsai I."/>
            <person name="Chuma I."/>
            <person name="Tosa Y."/>
            <person name="Chen Y.H."/>
            <person name="Li J.Y."/>
            <person name="Li M.Y."/>
            <person name="Jade Lu M.Y."/>
            <person name="Nakayashiki H."/>
            <person name="Li W.H."/>
        </authorList>
    </citation>
    <scope>NUCLEOTIDE SEQUENCE</scope>
    <source>
        <strain evidence="3">NI907</strain>
    </source>
</reference>
<keyword evidence="2" id="KW-1185">Reference proteome</keyword>
<dbReference type="GeneID" id="41956630"/>
<feature type="compositionally biased region" description="Low complexity" evidence="1">
    <location>
        <begin position="791"/>
        <end position="801"/>
    </location>
</feature>
<feature type="region of interest" description="Disordered" evidence="1">
    <location>
        <begin position="410"/>
        <end position="484"/>
    </location>
</feature>
<reference evidence="3" key="3">
    <citation type="submission" date="2025-08" db="UniProtKB">
        <authorList>
            <consortium name="RefSeq"/>
        </authorList>
    </citation>
    <scope>IDENTIFICATION</scope>
    <source>
        <strain evidence="3">NI907</strain>
    </source>
</reference>
<gene>
    <name evidence="3" type="ORF">PgNI_01645</name>
</gene>
<proteinExistence type="predicted"/>
<feature type="compositionally biased region" description="Basic and acidic residues" evidence="1">
    <location>
        <begin position="19"/>
        <end position="30"/>
    </location>
</feature>